<dbReference type="PANTHER" id="PTHR10050">
    <property type="entry name" value="DOLICHYL-PHOSPHATE-MANNOSE--PROTEIN MANNOSYLTRANSFERASE"/>
    <property type="match status" value="1"/>
</dbReference>
<feature type="transmembrane region" description="Helical" evidence="10">
    <location>
        <begin position="246"/>
        <end position="264"/>
    </location>
</feature>
<feature type="transmembrane region" description="Helical" evidence="10">
    <location>
        <begin position="371"/>
        <end position="389"/>
    </location>
</feature>
<evidence type="ECO:0000256" key="10">
    <source>
        <dbReference type="RuleBase" id="RU367007"/>
    </source>
</evidence>
<dbReference type="Pfam" id="PF02366">
    <property type="entry name" value="PMT"/>
    <property type="match status" value="1"/>
</dbReference>
<dbReference type="GO" id="GO:0005886">
    <property type="term" value="C:plasma membrane"/>
    <property type="evidence" value="ECO:0007669"/>
    <property type="project" value="UniProtKB-SubCell"/>
</dbReference>
<evidence type="ECO:0000256" key="2">
    <source>
        <dbReference type="ARBA" id="ARBA00004922"/>
    </source>
</evidence>
<feature type="transmembrane region" description="Helical" evidence="10">
    <location>
        <begin position="111"/>
        <end position="130"/>
    </location>
</feature>
<dbReference type="KEGG" id="eke:EK0264_13750"/>
<dbReference type="Proteomes" id="UP000463857">
    <property type="component" value="Chromosome"/>
</dbReference>
<evidence type="ECO:0000256" key="9">
    <source>
        <dbReference type="ARBA" id="ARBA00093617"/>
    </source>
</evidence>
<name>A0A7L4YTD7_9ACTN</name>
<gene>
    <name evidence="13" type="ORF">EK0264_13750</name>
</gene>
<dbReference type="EC" id="2.4.1.-" evidence="10"/>
<evidence type="ECO:0000313" key="13">
    <source>
        <dbReference type="EMBL" id="QHC02446.1"/>
    </source>
</evidence>
<feature type="transmembrane region" description="Helical" evidence="10">
    <location>
        <begin position="83"/>
        <end position="104"/>
    </location>
</feature>
<evidence type="ECO:0000313" key="14">
    <source>
        <dbReference type="Proteomes" id="UP000463857"/>
    </source>
</evidence>
<feature type="transmembrane region" description="Helical" evidence="10">
    <location>
        <begin position="207"/>
        <end position="225"/>
    </location>
</feature>
<feature type="transmembrane region" description="Helical" evidence="10">
    <location>
        <begin position="395"/>
        <end position="419"/>
    </location>
</feature>
<feature type="transmembrane region" description="Helical" evidence="10">
    <location>
        <begin position="349"/>
        <end position="366"/>
    </location>
</feature>
<comment type="subcellular location">
    <subcellularLocation>
        <location evidence="10">Cell membrane</location>
    </subcellularLocation>
    <subcellularLocation>
        <location evidence="1">Endomembrane system</location>
        <topology evidence="1">Multi-pass membrane protein</topology>
    </subcellularLocation>
</comment>
<dbReference type="GO" id="GO:0004169">
    <property type="term" value="F:dolichyl-phosphate-mannose-protein mannosyltransferase activity"/>
    <property type="evidence" value="ECO:0007669"/>
    <property type="project" value="UniProtKB-UniRule"/>
</dbReference>
<keyword evidence="7 10" id="KW-1133">Transmembrane helix</keyword>
<dbReference type="OrthoDB" id="9776737at2"/>
<keyword evidence="4 10" id="KW-0328">Glycosyltransferase</keyword>
<comment type="pathway">
    <text evidence="2 10">Protein modification; protein glycosylation.</text>
</comment>
<comment type="similarity">
    <text evidence="3 10">Belongs to the glycosyltransferase 39 family.</text>
</comment>
<dbReference type="Pfam" id="PF16192">
    <property type="entry name" value="PMT_4TMC"/>
    <property type="match status" value="1"/>
</dbReference>
<evidence type="ECO:0000256" key="3">
    <source>
        <dbReference type="ARBA" id="ARBA00007222"/>
    </source>
</evidence>
<dbReference type="InParanoid" id="A0A7L4YTD7"/>
<evidence type="ECO:0000259" key="12">
    <source>
        <dbReference type="Pfam" id="PF16192"/>
    </source>
</evidence>
<evidence type="ECO:0000256" key="6">
    <source>
        <dbReference type="ARBA" id="ARBA00022692"/>
    </source>
</evidence>
<accession>A0A7L4YTD7</accession>
<evidence type="ECO:0000256" key="8">
    <source>
        <dbReference type="ARBA" id="ARBA00023136"/>
    </source>
</evidence>
<evidence type="ECO:0000256" key="7">
    <source>
        <dbReference type="ARBA" id="ARBA00022989"/>
    </source>
</evidence>
<keyword evidence="5 10" id="KW-0808">Transferase</keyword>
<feature type="transmembrane region" description="Helical" evidence="10">
    <location>
        <begin position="136"/>
        <end position="153"/>
    </location>
</feature>
<evidence type="ECO:0000256" key="5">
    <source>
        <dbReference type="ARBA" id="ARBA00022679"/>
    </source>
</evidence>
<dbReference type="AlphaFoldDB" id="A0A7L4YTD7"/>
<dbReference type="InterPro" id="IPR003342">
    <property type="entry name" value="ArnT-like_N"/>
</dbReference>
<dbReference type="PANTHER" id="PTHR10050:SF46">
    <property type="entry name" value="PROTEIN O-MANNOSYL-TRANSFERASE 2"/>
    <property type="match status" value="1"/>
</dbReference>
<feature type="domain" description="Protein O-mannosyl-transferase C-terminal four TM" evidence="12">
    <location>
        <begin position="288"/>
        <end position="473"/>
    </location>
</feature>
<keyword evidence="10" id="KW-1003">Cell membrane</keyword>
<evidence type="ECO:0000259" key="11">
    <source>
        <dbReference type="Pfam" id="PF02366"/>
    </source>
</evidence>
<feature type="transmembrane region" description="Helical" evidence="10">
    <location>
        <begin position="7"/>
        <end position="25"/>
    </location>
</feature>
<dbReference type="InterPro" id="IPR032421">
    <property type="entry name" value="PMT_4TMC"/>
</dbReference>
<sequence length="474" mass="54030">MPRDSMLMWAFAVLIAGAAALVRMLNLSWPDRLVFDEAYYVPEAEQMLRYGFEENRAYYFIVHPPFGKWNLAIGEWLFGYTPFGWRIAGVTMGVGAILLLMFVVRRLTRSSFIGLAAGILLAADGFSFALSRTGILDIYLQFWVLLGFVFLVLDRDQFRARLAAAYSAGSEHWGRWGPRLGFRWWRLAAGITFGLACSVKWSGLYFLAIFAILCVWWDVGAYRLVGLRAPYLVALRRSLPTAFWDLGIVPILTYLVSWIGWYAGETAQGRHWAEGRDTAWPWIPEAIRALWHMHVEWWGFHTTLTSPHPWDSHPWSWIVGGRPVLMVNDQYVEAGQNLTRTITMIGTPALWWAFAPALLWAIWRLLSRRDWVAGAAIAGIVAGWVVWFIDTERTMFMFYMAPVVPFFIIAVCLALQDVLGKPSDSRERRQIGAGAVAIYLALVIVLFGFFLPVLNGTPLTEAERALRMWLTTWN</sequence>
<dbReference type="EMBL" id="CP047156">
    <property type="protein sequence ID" value="QHC02446.1"/>
    <property type="molecule type" value="Genomic_DNA"/>
</dbReference>
<keyword evidence="6 10" id="KW-0812">Transmembrane</keyword>
<dbReference type="InterPro" id="IPR027005">
    <property type="entry name" value="PMT-like"/>
</dbReference>
<feature type="domain" description="ArnT-like N-terminal" evidence="11">
    <location>
        <begin position="17"/>
        <end position="216"/>
    </location>
</feature>
<evidence type="ECO:0000256" key="1">
    <source>
        <dbReference type="ARBA" id="ARBA00004127"/>
    </source>
</evidence>
<dbReference type="UniPathway" id="UPA00378"/>
<protein>
    <recommendedName>
        <fullName evidence="9 10">Polyprenol-phosphate-mannose--protein mannosyltransferase</fullName>
        <ecNumber evidence="10">2.4.1.-</ecNumber>
    </recommendedName>
</protein>
<organism evidence="13 14">
    <name type="scientific">Epidermidibacterium keratini</name>
    <dbReference type="NCBI Taxonomy" id="1891644"/>
    <lineage>
        <taxon>Bacteria</taxon>
        <taxon>Bacillati</taxon>
        <taxon>Actinomycetota</taxon>
        <taxon>Actinomycetes</taxon>
        <taxon>Sporichthyales</taxon>
        <taxon>Sporichthyaceae</taxon>
        <taxon>Epidermidibacterium</taxon>
    </lineage>
</organism>
<dbReference type="GO" id="GO:0012505">
    <property type="term" value="C:endomembrane system"/>
    <property type="evidence" value="ECO:0007669"/>
    <property type="project" value="UniProtKB-SubCell"/>
</dbReference>
<proteinExistence type="inferred from homology"/>
<evidence type="ECO:0000256" key="4">
    <source>
        <dbReference type="ARBA" id="ARBA00022676"/>
    </source>
</evidence>
<keyword evidence="8 10" id="KW-0472">Membrane</keyword>
<reference evidence="13 14" key="1">
    <citation type="journal article" date="2018" name="Int. J. Syst. Evol. Microbiol.">
        <title>Epidermidibacterium keratini gen. nov., sp. nov., a member of the family Sporichthyaceae, isolated from keratin epidermis.</title>
        <authorList>
            <person name="Lee D.G."/>
            <person name="Trujillo M.E."/>
            <person name="Kang S."/>
            <person name="Nam J.J."/>
            <person name="Kim Y.J."/>
        </authorList>
    </citation>
    <scope>NUCLEOTIDE SEQUENCE [LARGE SCALE GENOMIC DNA]</scope>
    <source>
        <strain evidence="13 14">EPI-7</strain>
    </source>
</reference>
<comment type="function">
    <text evidence="10">Protein O-mannosyltransferase that catalyzes the transfer of a single mannose residue from a polyprenol phospho-mannosyl lipidic donor to the hydroxyl group of selected serine and threonine residues in acceptor proteins.</text>
</comment>
<feature type="transmembrane region" description="Helical" evidence="10">
    <location>
        <begin position="431"/>
        <end position="451"/>
    </location>
</feature>
<keyword evidence="14" id="KW-1185">Reference proteome</keyword>